<dbReference type="SUPFAM" id="SSF103473">
    <property type="entry name" value="MFS general substrate transporter"/>
    <property type="match status" value="1"/>
</dbReference>
<feature type="region of interest" description="Disordered" evidence="5">
    <location>
        <begin position="1"/>
        <end position="83"/>
    </location>
</feature>
<dbReference type="Pfam" id="PF07690">
    <property type="entry name" value="MFS_1"/>
    <property type="match status" value="1"/>
</dbReference>
<feature type="transmembrane region" description="Helical" evidence="6">
    <location>
        <begin position="154"/>
        <end position="174"/>
    </location>
</feature>
<evidence type="ECO:0000256" key="3">
    <source>
        <dbReference type="ARBA" id="ARBA00022989"/>
    </source>
</evidence>
<organism evidence="8 9">
    <name type="scientific">Aspergillus sergii</name>
    <dbReference type="NCBI Taxonomy" id="1034303"/>
    <lineage>
        <taxon>Eukaryota</taxon>
        <taxon>Fungi</taxon>
        <taxon>Dikarya</taxon>
        <taxon>Ascomycota</taxon>
        <taxon>Pezizomycotina</taxon>
        <taxon>Eurotiomycetes</taxon>
        <taxon>Eurotiomycetidae</taxon>
        <taxon>Eurotiales</taxon>
        <taxon>Aspergillaceae</taxon>
        <taxon>Aspergillus</taxon>
        <taxon>Aspergillus subgen. Circumdati</taxon>
    </lineage>
</organism>
<dbReference type="Gene3D" id="1.20.1250.20">
    <property type="entry name" value="MFS general substrate transporter like domains"/>
    <property type="match status" value="1"/>
</dbReference>
<protein>
    <submittedName>
        <fullName evidence="8">Major facilitator superfamily domain-containing protein</fullName>
    </submittedName>
</protein>
<evidence type="ECO:0000256" key="6">
    <source>
        <dbReference type="SAM" id="Phobius"/>
    </source>
</evidence>
<name>A0A5N6X8A7_9EURO</name>
<dbReference type="Proteomes" id="UP000325945">
    <property type="component" value="Unassembled WGS sequence"/>
</dbReference>
<evidence type="ECO:0000313" key="8">
    <source>
        <dbReference type="EMBL" id="KAE8328369.1"/>
    </source>
</evidence>
<dbReference type="AlphaFoldDB" id="A0A5N6X8A7"/>
<dbReference type="PANTHER" id="PTHR23502:SF5">
    <property type="entry name" value="QUINIDINE RESISTANCE PROTEIN 3"/>
    <property type="match status" value="1"/>
</dbReference>
<accession>A0A5N6X8A7</accession>
<feature type="transmembrane region" description="Helical" evidence="6">
    <location>
        <begin position="248"/>
        <end position="270"/>
    </location>
</feature>
<proteinExistence type="predicted"/>
<evidence type="ECO:0000259" key="7">
    <source>
        <dbReference type="PROSITE" id="PS50850"/>
    </source>
</evidence>
<dbReference type="EMBL" id="ML741786">
    <property type="protein sequence ID" value="KAE8328369.1"/>
    <property type="molecule type" value="Genomic_DNA"/>
</dbReference>
<feature type="transmembrane region" description="Helical" evidence="6">
    <location>
        <begin position="358"/>
        <end position="376"/>
    </location>
</feature>
<feature type="compositionally biased region" description="Basic and acidic residues" evidence="5">
    <location>
        <begin position="29"/>
        <end position="38"/>
    </location>
</feature>
<dbReference type="GO" id="GO:0005886">
    <property type="term" value="C:plasma membrane"/>
    <property type="evidence" value="ECO:0007669"/>
    <property type="project" value="TreeGrafter"/>
</dbReference>
<keyword evidence="4 6" id="KW-0472">Membrane</keyword>
<feature type="compositionally biased region" description="Basic and acidic residues" evidence="5">
    <location>
        <begin position="50"/>
        <end position="73"/>
    </location>
</feature>
<keyword evidence="9" id="KW-1185">Reference proteome</keyword>
<dbReference type="GO" id="GO:0015203">
    <property type="term" value="F:polyamine transmembrane transporter activity"/>
    <property type="evidence" value="ECO:0007669"/>
    <property type="project" value="TreeGrafter"/>
</dbReference>
<dbReference type="GO" id="GO:0010509">
    <property type="term" value="P:intracellular polyamine homeostasis"/>
    <property type="evidence" value="ECO:0007669"/>
    <property type="project" value="TreeGrafter"/>
</dbReference>
<dbReference type="PROSITE" id="PS50850">
    <property type="entry name" value="MFS"/>
    <property type="match status" value="1"/>
</dbReference>
<keyword evidence="2 6" id="KW-0812">Transmembrane</keyword>
<dbReference type="CDD" id="cd17323">
    <property type="entry name" value="MFS_Tpo1_MDR_like"/>
    <property type="match status" value="1"/>
</dbReference>
<feature type="domain" description="Major facilitator superfamily (MFS) profile" evidence="7">
    <location>
        <begin position="120"/>
        <end position="563"/>
    </location>
</feature>
<feature type="transmembrane region" description="Helical" evidence="6">
    <location>
        <begin position="388"/>
        <end position="413"/>
    </location>
</feature>
<dbReference type="InterPro" id="IPR036259">
    <property type="entry name" value="MFS_trans_sf"/>
</dbReference>
<gene>
    <name evidence="8" type="ORF">BDV39DRAFT_174463</name>
</gene>
<dbReference type="InterPro" id="IPR011701">
    <property type="entry name" value="MFS"/>
</dbReference>
<evidence type="ECO:0000256" key="4">
    <source>
        <dbReference type="ARBA" id="ARBA00023136"/>
    </source>
</evidence>
<feature type="transmembrane region" description="Helical" evidence="6">
    <location>
        <begin position="276"/>
        <end position="294"/>
    </location>
</feature>
<feature type="transmembrane region" description="Helical" evidence="6">
    <location>
        <begin position="118"/>
        <end position="142"/>
    </location>
</feature>
<evidence type="ECO:0000256" key="1">
    <source>
        <dbReference type="ARBA" id="ARBA00004141"/>
    </source>
</evidence>
<keyword evidence="3 6" id="KW-1133">Transmembrane helix</keyword>
<feature type="transmembrane region" description="Helical" evidence="6">
    <location>
        <begin position="471"/>
        <end position="494"/>
    </location>
</feature>
<reference evidence="9" key="1">
    <citation type="submission" date="2019-04" db="EMBL/GenBank/DDBJ databases">
        <title>Friends and foes A comparative genomics studyof 23 Aspergillus species from section Flavi.</title>
        <authorList>
            <consortium name="DOE Joint Genome Institute"/>
            <person name="Kjaerbolling I."/>
            <person name="Vesth T."/>
            <person name="Frisvad J.C."/>
            <person name="Nybo J.L."/>
            <person name="Theobald S."/>
            <person name="Kildgaard S."/>
            <person name="Isbrandt T."/>
            <person name="Kuo A."/>
            <person name="Sato A."/>
            <person name="Lyhne E.K."/>
            <person name="Kogle M.E."/>
            <person name="Wiebenga A."/>
            <person name="Kun R.S."/>
            <person name="Lubbers R.J."/>
            <person name="Makela M.R."/>
            <person name="Barry K."/>
            <person name="Chovatia M."/>
            <person name="Clum A."/>
            <person name="Daum C."/>
            <person name="Haridas S."/>
            <person name="He G."/>
            <person name="LaButti K."/>
            <person name="Lipzen A."/>
            <person name="Mondo S."/>
            <person name="Riley R."/>
            <person name="Salamov A."/>
            <person name="Simmons B.A."/>
            <person name="Magnuson J.K."/>
            <person name="Henrissat B."/>
            <person name="Mortensen U.H."/>
            <person name="Larsen T.O."/>
            <person name="Devries R.P."/>
            <person name="Grigoriev I.V."/>
            <person name="Machida M."/>
            <person name="Baker S.E."/>
            <person name="Andersen M.R."/>
        </authorList>
    </citation>
    <scope>NUCLEOTIDE SEQUENCE [LARGE SCALE GENOMIC DNA]</scope>
    <source>
        <strain evidence="9">CBS 130017</strain>
    </source>
</reference>
<feature type="transmembrane region" description="Helical" evidence="6">
    <location>
        <begin position="448"/>
        <end position="465"/>
    </location>
</feature>
<comment type="subcellular location">
    <subcellularLocation>
        <location evidence="1">Membrane</location>
        <topology evidence="1">Multi-pass membrane protein</topology>
    </subcellularLocation>
</comment>
<feature type="compositionally biased region" description="Basic and acidic residues" evidence="5">
    <location>
        <begin position="10"/>
        <end position="19"/>
    </location>
</feature>
<feature type="transmembrane region" description="Helical" evidence="6">
    <location>
        <begin position="186"/>
        <end position="212"/>
    </location>
</feature>
<sequence length="574" mass="64087">MRNTKSQDNQPRRTMEKEGASAAMPPDYAPREHERHAMDPPQRITADTESDLHSISPEDHPPQAFEGKDEECRPSYASDTSRDAAVVVPRPNRRGLFGQFTLLAEVENPKTYSRKKKWFVTFIVAWAGATAPMGSAILFPALSQVTKELSSTTTVANLNISLYMLSMSIFPLWWSSFSEKLGRRTIYLVSFCLFVIFNVLCAISKSMAMLIVMRMLSGGASASVQAVGAGTIADLWESQERGRAMGIFYLGPLCGPLVAPIVGGALAQRWKWRSTLWFLAAYGGITVAFIFFALPETLISAKSHSPNTSNEQQEPIGRRLSRVSSRQVVGLTTRWLKVLKMALVDPLKIVLYLRYPPVLLTVYYASITFGSLYVLNVSVEHTFGSDPYNFTTILVGLLYIPNSLGYVVASTFGGRWMDNIMQREARKAQRYDENGNLIYHPEDRMRENAWLGAFLYPAALIWYGWTADRGVFWLVPMIANFFFGIGSMLIFSMATTMLTEFMPKKASSGVALNNFMRNIFSCVGSLVTAPIIDAIGNGWLFTILGIVAFLSSSVLFAMKVFGPRWRKSMDALRH</sequence>
<evidence type="ECO:0000313" key="9">
    <source>
        <dbReference type="Proteomes" id="UP000325945"/>
    </source>
</evidence>
<evidence type="ECO:0000256" key="5">
    <source>
        <dbReference type="SAM" id="MobiDB-lite"/>
    </source>
</evidence>
<evidence type="ECO:0000256" key="2">
    <source>
        <dbReference type="ARBA" id="ARBA00022692"/>
    </source>
</evidence>
<feature type="transmembrane region" description="Helical" evidence="6">
    <location>
        <begin position="538"/>
        <end position="558"/>
    </location>
</feature>
<dbReference type="PANTHER" id="PTHR23502">
    <property type="entry name" value="MAJOR FACILITATOR SUPERFAMILY"/>
    <property type="match status" value="1"/>
</dbReference>
<dbReference type="InterPro" id="IPR020846">
    <property type="entry name" value="MFS_dom"/>
</dbReference>